<organism evidence="1 2">
    <name type="scientific">Dreissena polymorpha</name>
    <name type="common">Zebra mussel</name>
    <name type="synonym">Mytilus polymorpha</name>
    <dbReference type="NCBI Taxonomy" id="45954"/>
    <lineage>
        <taxon>Eukaryota</taxon>
        <taxon>Metazoa</taxon>
        <taxon>Spiralia</taxon>
        <taxon>Lophotrochozoa</taxon>
        <taxon>Mollusca</taxon>
        <taxon>Bivalvia</taxon>
        <taxon>Autobranchia</taxon>
        <taxon>Heteroconchia</taxon>
        <taxon>Euheterodonta</taxon>
        <taxon>Imparidentia</taxon>
        <taxon>Neoheterodontei</taxon>
        <taxon>Myida</taxon>
        <taxon>Dreissenoidea</taxon>
        <taxon>Dreissenidae</taxon>
        <taxon>Dreissena</taxon>
    </lineage>
</organism>
<dbReference type="EMBL" id="JAIWYP010000004">
    <property type="protein sequence ID" value="KAH3832516.1"/>
    <property type="molecule type" value="Genomic_DNA"/>
</dbReference>
<protein>
    <submittedName>
        <fullName evidence="1">Uncharacterized protein</fullName>
    </submittedName>
</protein>
<evidence type="ECO:0000313" key="1">
    <source>
        <dbReference type="EMBL" id="KAH3832516.1"/>
    </source>
</evidence>
<reference evidence="1" key="1">
    <citation type="journal article" date="2019" name="bioRxiv">
        <title>The Genome of the Zebra Mussel, Dreissena polymorpha: A Resource for Invasive Species Research.</title>
        <authorList>
            <person name="McCartney M.A."/>
            <person name="Auch B."/>
            <person name="Kono T."/>
            <person name="Mallez S."/>
            <person name="Zhang Y."/>
            <person name="Obille A."/>
            <person name="Becker A."/>
            <person name="Abrahante J.E."/>
            <person name="Garbe J."/>
            <person name="Badalamenti J.P."/>
            <person name="Herman A."/>
            <person name="Mangelson H."/>
            <person name="Liachko I."/>
            <person name="Sullivan S."/>
            <person name="Sone E.D."/>
            <person name="Koren S."/>
            <person name="Silverstein K.A.T."/>
            <person name="Beckman K.B."/>
            <person name="Gohl D.M."/>
        </authorList>
    </citation>
    <scope>NUCLEOTIDE SEQUENCE</scope>
    <source>
        <strain evidence="1">Duluth1</strain>
        <tissue evidence="1">Whole animal</tissue>
    </source>
</reference>
<dbReference type="Proteomes" id="UP000828390">
    <property type="component" value="Unassembled WGS sequence"/>
</dbReference>
<sequence length="134" mass="15675">MDIMEGVTEIQRVLRCHDRAVKQIHILSDYMRSLSQQTFSSAMRGNFGHVMVLMLRQSVAEGTQKMFKIYRLRKWFSVQTVVHKLSLRFHWGQAMRLLTEMDGLYSLPSTGIIDKEDVAAQPWVVMTTEFHRND</sequence>
<dbReference type="AlphaFoldDB" id="A0A9D4QI51"/>
<accession>A0A9D4QI51</accession>
<proteinExistence type="predicted"/>
<dbReference type="OrthoDB" id="6120657at2759"/>
<reference evidence="1" key="2">
    <citation type="submission" date="2020-11" db="EMBL/GenBank/DDBJ databases">
        <authorList>
            <person name="McCartney M.A."/>
            <person name="Auch B."/>
            <person name="Kono T."/>
            <person name="Mallez S."/>
            <person name="Becker A."/>
            <person name="Gohl D.M."/>
            <person name="Silverstein K.A.T."/>
            <person name="Koren S."/>
            <person name="Bechman K.B."/>
            <person name="Herman A."/>
            <person name="Abrahante J.E."/>
            <person name="Garbe J."/>
        </authorList>
    </citation>
    <scope>NUCLEOTIDE SEQUENCE</scope>
    <source>
        <strain evidence="1">Duluth1</strain>
        <tissue evidence="1">Whole animal</tissue>
    </source>
</reference>
<name>A0A9D4QI51_DREPO</name>
<keyword evidence="2" id="KW-1185">Reference proteome</keyword>
<gene>
    <name evidence="1" type="ORF">DPMN_105806</name>
</gene>
<evidence type="ECO:0000313" key="2">
    <source>
        <dbReference type="Proteomes" id="UP000828390"/>
    </source>
</evidence>
<comment type="caution">
    <text evidence="1">The sequence shown here is derived from an EMBL/GenBank/DDBJ whole genome shotgun (WGS) entry which is preliminary data.</text>
</comment>